<gene>
    <name evidence="8" type="primary">dcm</name>
    <name evidence="8" type="ORF">LDJ82_05090</name>
</gene>
<dbReference type="InterPro" id="IPR001525">
    <property type="entry name" value="C5_MeTfrase"/>
</dbReference>
<dbReference type="InterPro" id="IPR018117">
    <property type="entry name" value="C5_DNA_meth_AS"/>
</dbReference>
<dbReference type="GO" id="GO:0003886">
    <property type="term" value="F:DNA (cytosine-5-)-methyltransferase activity"/>
    <property type="evidence" value="ECO:0007669"/>
    <property type="project" value="UniProtKB-EC"/>
</dbReference>
<dbReference type="Gene3D" id="3.40.50.150">
    <property type="entry name" value="Vaccinia Virus protein VP39"/>
    <property type="match status" value="1"/>
</dbReference>
<dbReference type="Proteomes" id="UP001198374">
    <property type="component" value="Unassembled WGS sequence"/>
</dbReference>
<dbReference type="InterPro" id="IPR050750">
    <property type="entry name" value="C5-MTase"/>
</dbReference>
<keyword evidence="3 5" id="KW-0949">S-adenosyl-L-methionine</keyword>
<keyword evidence="1 5" id="KW-0489">Methyltransferase</keyword>
<reference evidence="9" key="1">
    <citation type="submission" date="2023-07" db="EMBL/GenBank/DDBJ databases">
        <title>FDA dAtabase for Regulatory Grade micrObial Sequences (FDA-ARGOS): Supporting development and validation of Infectious Disease Dx tests.</title>
        <authorList>
            <person name="Sproer C."/>
            <person name="Gronow S."/>
            <person name="Severitt S."/>
            <person name="Schroder I."/>
            <person name="Tallon L."/>
            <person name="Sadzewicz L."/>
            <person name="Zhao X."/>
            <person name="Boylan J."/>
            <person name="Ott S."/>
            <person name="Bowen H."/>
            <person name="Vavikolanu K."/>
            <person name="Hazen T."/>
            <person name="Aluvathingal J."/>
            <person name="Nadendla S."/>
            <person name="Lowell S."/>
            <person name="Myers T."/>
            <person name="Yan Y."/>
        </authorList>
    </citation>
    <scope>NUCLEOTIDE SEQUENCE [LARGE SCALE GENOMIC DNA]</scope>
    <source>
        <strain evidence="9">FDAARGOS_1538</strain>
    </source>
</reference>
<dbReference type="EMBL" id="JAIWIY010000001">
    <property type="protein sequence ID" value="MCA2096289.1"/>
    <property type="molecule type" value="Genomic_DNA"/>
</dbReference>
<evidence type="ECO:0000313" key="9">
    <source>
        <dbReference type="Proteomes" id="UP001198374"/>
    </source>
</evidence>
<keyword evidence="4" id="KW-0680">Restriction system</keyword>
<proteinExistence type="inferred from homology"/>
<comment type="caution">
    <text evidence="8">The sequence shown here is derived from an EMBL/GenBank/DDBJ whole genome shotgun (WGS) entry which is preliminary data.</text>
</comment>
<evidence type="ECO:0000256" key="3">
    <source>
        <dbReference type="ARBA" id="ARBA00022691"/>
    </source>
</evidence>
<organism evidence="8 9">
    <name type="scientific">Anaerococcus degeneri</name>
    <dbReference type="NCBI Taxonomy" id="361500"/>
    <lineage>
        <taxon>Bacteria</taxon>
        <taxon>Bacillati</taxon>
        <taxon>Bacillota</taxon>
        <taxon>Tissierellia</taxon>
        <taxon>Tissierellales</taxon>
        <taxon>Peptoniphilaceae</taxon>
        <taxon>Anaerococcus</taxon>
    </lineage>
</organism>
<evidence type="ECO:0000256" key="6">
    <source>
        <dbReference type="RuleBase" id="RU000416"/>
    </source>
</evidence>
<sequence length="418" mass="48817">MKLRVVELFAGVGGFRVGLNDINSFDNKTGRAIENRDWEFVWANQFEPAYKTQDAFDCYIKRFGREDVSNIDINLVDKKEIPDHNLLVGGFPCQDYSVARSLSNEQGIEGKKGVLFWQIRDTLIEKKTPFVLLENVDRLLKSPASRRGRDFAVMLKTLDDLGYNLIWRVINAANYGMPQKRRRVFIFAFKKDSKYSKSLEKHDLSEIVKTNFINRRFLINIEEKENKVIDLKSYKDIADVSETYKNGKFFETGVMINQEIFTSELDSIGEEIYPLSRILLEANYFNSADLSDYVVEDEKLKKWEYLKGSKKIKRTNKQGHEYYYSEGAMSFPEDLNSPARTMLTSEGTVNRSSHIIFDENINKYRIITEVEAELIQMFPPNWTDTMPKRRRYFMMGNALVTGIINRMEKDLREIIENE</sequence>
<keyword evidence="9" id="KW-1185">Reference proteome</keyword>
<keyword evidence="2 5" id="KW-0808">Transferase</keyword>
<feature type="active site" evidence="5">
    <location>
        <position position="93"/>
    </location>
</feature>
<dbReference type="EC" id="2.1.1.37" evidence="7"/>
<dbReference type="SUPFAM" id="SSF53335">
    <property type="entry name" value="S-adenosyl-L-methionine-dependent methyltransferases"/>
    <property type="match status" value="1"/>
</dbReference>
<evidence type="ECO:0000256" key="1">
    <source>
        <dbReference type="ARBA" id="ARBA00022603"/>
    </source>
</evidence>
<evidence type="ECO:0000256" key="4">
    <source>
        <dbReference type="ARBA" id="ARBA00022747"/>
    </source>
</evidence>
<dbReference type="NCBIfam" id="TIGR00675">
    <property type="entry name" value="dcm"/>
    <property type="match status" value="1"/>
</dbReference>
<accession>A0ABS7YYT8</accession>
<dbReference type="PANTHER" id="PTHR46098:SF1">
    <property type="entry name" value="TRNA (CYTOSINE(38)-C(5))-METHYLTRANSFERASE"/>
    <property type="match status" value="1"/>
</dbReference>
<dbReference type="GO" id="GO:0032259">
    <property type="term" value="P:methylation"/>
    <property type="evidence" value="ECO:0007669"/>
    <property type="project" value="UniProtKB-KW"/>
</dbReference>
<name>A0ABS7YYT8_9FIRM</name>
<dbReference type="PROSITE" id="PS51679">
    <property type="entry name" value="SAM_MT_C5"/>
    <property type="match status" value="1"/>
</dbReference>
<dbReference type="InterPro" id="IPR029063">
    <property type="entry name" value="SAM-dependent_MTases_sf"/>
</dbReference>
<evidence type="ECO:0000256" key="5">
    <source>
        <dbReference type="PROSITE-ProRule" id="PRU01016"/>
    </source>
</evidence>
<dbReference type="Pfam" id="PF00145">
    <property type="entry name" value="DNA_methylase"/>
    <property type="match status" value="1"/>
</dbReference>
<dbReference type="PRINTS" id="PR00105">
    <property type="entry name" value="C5METTRFRASE"/>
</dbReference>
<protein>
    <recommendedName>
        <fullName evidence="7">Cytosine-specific methyltransferase</fullName>
        <ecNumber evidence="7">2.1.1.37</ecNumber>
    </recommendedName>
</protein>
<evidence type="ECO:0000313" key="8">
    <source>
        <dbReference type="EMBL" id="MCA2096289.1"/>
    </source>
</evidence>
<dbReference type="RefSeq" id="WP_209772794.1">
    <property type="nucleotide sequence ID" value="NZ_JAGGLO010000002.1"/>
</dbReference>
<evidence type="ECO:0000256" key="2">
    <source>
        <dbReference type="ARBA" id="ARBA00022679"/>
    </source>
</evidence>
<comment type="catalytic activity">
    <reaction evidence="7">
        <text>a 2'-deoxycytidine in DNA + S-adenosyl-L-methionine = a 5-methyl-2'-deoxycytidine in DNA + S-adenosyl-L-homocysteine + H(+)</text>
        <dbReference type="Rhea" id="RHEA:13681"/>
        <dbReference type="Rhea" id="RHEA-COMP:11369"/>
        <dbReference type="Rhea" id="RHEA-COMP:11370"/>
        <dbReference type="ChEBI" id="CHEBI:15378"/>
        <dbReference type="ChEBI" id="CHEBI:57856"/>
        <dbReference type="ChEBI" id="CHEBI:59789"/>
        <dbReference type="ChEBI" id="CHEBI:85452"/>
        <dbReference type="ChEBI" id="CHEBI:85454"/>
        <dbReference type="EC" id="2.1.1.37"/>
    </reaction>
</comment>
<comment type="similarity">
    <text evidence="5 6">Belongs to the class I-like SAM-binding methyltransferase superfamily. C5-methyltransferase family.</text>
</comment>
<dbReference type="PANTHER" id="PTHR46098">
    <property type="entry name" value="TRNA (CYTOSINE(38)-C(5))-METHYLTRANSFERASE"/>
    <property type="match status" value="1"/>
</dbReference>
<evidence type="ECO:0000256" key="7">
    <source>
        <dbReference type="RuleBase" id="RU000417"/>
    </source>
</evidence>
<dbReference type="PROSITE" id="PS00094">
    <property type="entry name" value="C5_MTASE_1"/>
    <property type="match status" value="1"/>
</dbReference>